<keyword evidence="3" id="KW-0597">Phosphoprotein</keyword>
<evidence type="ECO:0000313" key="10">
    <source>
        <dbReference type="RefSeq" id="XP_014067145.2"/>
    </source>
</evidence>
<name>A0A1S3SS30_SALSA</name>
<dbReference type="PANTHER" id="PTHR18905">
    <property type="entry name" value="NINEIN"/>
    <property type="match status" value="1"/>
</dbReference>
<evidence type="ECO:0000256" key="4">
    <source>
        <dbReference type="ARBA" id="ARBA00023212"/>
    </source>
</evidence>
<feature type="coiled-coil region" evidence="5">
    <location>
        <begin position="427"/>
        <end position="553"/>
    </location>
</feature>
<keyword evidence="4" id="KW-0206">Cytoskeleton</keyword>
<evidence type="ECO:0000256" key="5">
    <source>
        <dbReference type="SAM" id="Coils"/>
    </source>
</evidence>
<dbReference type="GO" id="GO:0000242">
    <property type="term" value="C:pericentriolar material"/>
    <property type="evidence" value="ECO:0007669"/>
    <property type="project" value="TreeGrafter"/>
</dbReference>
<evidence type="ECO:0000313" key="8">
    <source>
        <dbReference type="Proteomes" id="UP001652741"/>
    </source>
</evidence>
<dbReference type="RefSeq" id="XP_014067144.2">
    <property type="nucleotide sequence ID" value="XM_014211669.2"/>
</dbReference>
<dbReference type="SUPFAM" id="SSF47473">
    <property type="entry name" value="EF-hand"/>
    <property type="match status" value="1"/>
</dbReference>
<feature type="region of interest" description="Disordered" evidence="6">
    <location>
        <begin position="131"/>
        <end position="153"/>
    </location>
</feature>
<accession>A0A1S3SS30</accession>
<feature type="domain" description="EF-hand" evidence="7">
    <location>
        <begin position="8"/>
        <end position="43"/>
    </location>
</feature>
<dbReference type="GO" id="GO:0097539">
    <property type="term" value="C:ciliary transition fiber"/>
    <property type="evidence" value="ECO:0007669"/>
    <property type="project" value="TreeGrafter"/>
</dbReference>
<evidence type="ECO:0000259" key="7">
    <source>
        <dbReference type="PROSITE" id="PS50222"/>
    </source>
</evidence>
<keyword evidence="5" id="KW-0175">Coiled coil</keyword>
<dbReference type="GeneID" id="106611458"/>
<comment type="subcellular location">
    <subcellularLocation>
        <location evidence="1">Cytoplasm</location>
        <location evidence="1">Cytoskeleton</location>
        <location evidence="1">Microtubule organizing center</location>
        <location evidence="1">Centrosome</location>
    </subcellularLocation>
</comment>
<dbReference type="Gene3D" id="1.10.238.10">
    <property type="entry name" value="EF-hand"/>
    <property type="match status" value="1"/>
</dbReference>
<dbReference type="InterPro" id="IPR002048">
    <property type="entry name" value="EF_hand_dom"/>
</dbReference>
<dbReference type="PANTHER" id="PTHR18905:SF11">
    <property type="entry name" value="NINEIN"/>
    <property type="match status" value="1"/>
</dbReference>
<evidence type="ECO:0000256" key="2">
    <source>
        <dbReference type="ARBA" id="ARBA00022490"/>
    </source>
</evidence>
<keyword evidence="2" id="KW-0963">Cytoplasm</keyword>
<protein>
    <submittedName>
        <fullName evidence="9 10">Ninein</fullName>
    </submittedName>
</protein>
<dbReference type="InterPro" id="IPR011992">
    <property type="entry name" value="EF-hand-dom_pair"/>
</dbReference>
<reference evidence="9 10" key="1">
    <citation type="submission" date="2025-05" db="UniProtKB">
        <authorList>
            <consortium name="RefSeq"/>
        </authorList>
    </citation>
    <scope>IDENTIFICATION</scope>
</reference>
<evidence type="ECO:0000313" key="9">
    <source>
        <dbReference type="RefSeq" id="XP_014067144.2"/>
    </source>
</evidence>
<feature type="compositionally biased region" description="Basic and acidic residues" evidence="6">
    <location>
        <begin position="132"/>
        <end position="152"/>
    </location>
</feature>
<proteinExistence type="predicted"/>
<evidence type="ECO:0000256" key="1">
    <source>
        <dbReference type="ARBA" id="ARBA00004300"/>
    </source>
</evidence>
<dbReference type="PROSITE" id="PS50222">
    <property type="entry name" value="EF_HAND_2"/>
    <property type="match status" value="1"/>
</dbReference>
<feature type="compositionally biased region" description="Gly residues" evidence="6">
    <location>
        <begin position="844"/>
        <end position="859"/>
    </location>
</feature>
<feature type="region of interest" description="Disordered" evidence="6">
    <location>
        <begin position="673"/>
        <end position="703"/>
    </location>
</feature>
<dbReference type="RefSeq" id="XP_014067145.2">
    <property type="nucleotide sequence ID" value="XM_014211670.2"/>
</dbReference>
<organism evidence="8 10">
    <name type="scientific">Salmo salar</name>
    <name type="common">Atlantic salmon</name>
    <dbReference type="NCBI Taxonomy" id="8030"/>
    <lineage>
        <taxon>Eukaryota</taxon>
        <taxon>Metazoa</taxon>
        <taxon>Chordata</taxon>
        <taxon>Craniata</taxon>
        <taxon>Vertebrata</taxon>
        <taxon>Euteleostomi</taxon>
        <taxon>Actinopterygii</taxon>
        <taxon>Neopterygii</taxon>
        <taxon>Teleostei</taxon>
        <taxon>Protacanthopterygii</taxon>
        <taxon>Salmoniformes</taxon>
        <taxon>Salmonidae</taxon>
        <taxon>Salmoninae</taxon>
        <taxon>Salmo</taxon>
    </lineage>
</organism>
<dbReference type="Proteomes" id="UP001652741">
    <property type="component" value="Chromosome ssa09"/>
</dbReference>
<keyword evidence="8" id="KW-1185">Reference proteome</keyword>
<dbReference type="GO" id="GO:0097431">
    <property type="term" value="C:mitotic spindle pole"/>
    <property type="evidence" value="ECO:0007669"/>
    <property type="project" value="TreeGrafter"/>
</dbReference>
<feature type="compositionally biased region" description="Basic and acidic residues" evidence="6">
    <location>
        <begin position="678"/>
        <end position="699"/>
    </location>
</feature>
<feature type="compositionally biased region" description="Low complexity" evidence="6">
    <location>
        <begin position="812"/>
        <end position="843"/>
    </location>
</feature>
<dbReference type="GO" id="GO:0034454">
    <property type="term" value="P:microtubule anchoring at centrosome"/>
    <property type="evidence" value="ECO:0007669"/>
    <property type="project" value="TreeGrafter"/>
</dbReference>
<dbReference type="GO" id="GO:0005509">
    <property type="term" value="F:calcium ion binding"/>
    <property type="evidence" value="ECO:0007669"/>
    <property type="project" value="InterPro"/>
</dbReference>
<sequence length="859" mass="96531">MDDGQQDQYEERLKEVFESFDTSGAGLLCPEELSGLCQALHLEDATPALLHALLQNQDRLTDRVDFDQFKNALILVLSTTTAAPSSQETTCAPPQPDSPVQAKFVRGSKRYGRRSTPEFIETIADFSEVVSSEDHDSTVPRKRERWNSHESSTDEYEADGQLHLWNPDDPSTPRGSTVPLSDRLEERLRQACEELAMPWDGCASHHELLALCNHLGLEVTEDVLQVLSGDEIMSVQAFTSWVLNHAKLPTPSASTPYRQLKRLHSSQPFDETGRRTSCMTSTIRMCLFSTLDDGTGSTLAEDVLDAWMEEGIENSPEILKALDFDLEGKVNLSELTLALENELLMTKNGIHQAALASFKAEIRYLLERVDRERREKEKIRSDLDKAEKLKTQLAAEVDEHHSAIERMNDLNLRKLEQEHRDKLVSVRSEIIQEMDQIQQQKEKLEAEMEKIRDDETFLRDHLSLTVTESRRLEMELLDSTEKLLEAESQVSELQKNLDNILKEKFGDLDPGSAEFFLQEERLGRLRSSYEEQCRELQDRIDELQAELQAYYNLGRTSQPCLKPSLSEELGSMSPGMESDPGLGLEEGQPLFNMSLEAELMLEQLKEKHLQEMAHLQAQLESKVSEFDQKVEEQKTDQETQKSALSLQYMEEIQALHGEMSSSQNRALELQAQLEQAEEERAGLEQRQAEEREELEHQQEEEVSSLKQQLLEARAQAAALEERLLEARAQAAALEERLLEARAQAAALEERLLEARAQAAALEERLLEARAQAAALEERLLEARAQAAALEERLLEARAQAAALEERLPRGPRPGCRPGGAAPRGPRPGCRPGGAAPRGPRPGCRPGGAAEGPGGPTVER</sequence>
<dbReference type="GO" id="GO:0090222">
    <property type="term" value="P:centrosome-templated microtubule nucleation"/>
    <property type="evidence" value="ECO:0007669"/>
    <property type="project" value="TreeGrafter"/>
</dbReference>
<feature type="coiled-coil region" evidence="5">
    <location>
        <begin position="355"/>
        <end position="403"/>
    </location>
</feature>
<gene>
    <name evidence="9 10" type="primary">LOC106611458</name>
</gene>
<feature type="region of interest" description="Disordered" evidence="6">
    <location>
        <begin position="802"/>
        <end position="859"/>
    </location>
</feature>
<evidence type="ECO:0000256" key="6">
    <source>
        <dbReference type="SAM" id="MobiDB-lite"/>
    </source>
</evidence>
<evidence type="ECO:0000256" key="3">
    <source>
        <dbReference type="ARBA" id="ARBA00022553"/>
    </source>
</evidence>
<dbReference type="GO" id="GO:0005814">
    <property type="term" value="C:centriole"/>
    <property type="evidence" value="ECO:0007669"/>
    <property type="project" value="TreeGrafter"/>
</dbReference>
<dbReference type="GO" id="GO:0051642">
    <property type="term" value="P:centrosome localization"/>
    <property type="evidence" value="ECO:0007669"/>
    <property type="project" value="TreeGrafter"/>
</dbReference>